<dbReference type="EMBL" id="BSYO01000040">
    <property type="protein sequence ID" value="GMH31308.1"/>
    <property type="molecule type" value="Genomic_DNA"/>
</dbReference>
<evidence type="ECO:0008006" key="5">
    <source>
        <dbReference type="Google" id="ProtNLM"/>
    </source>
</evidence>
<organism evidence="3 4">
    <name type="scientific">Nepenthes gracilis</name>
    <name type="common">Slender pitcher plant</name>
    <dbReference type="NCBI Taxonomy" id="150966"/>
    <lineage>
        <taxon>Eukaryota</taxon>
        <taxon>Viridiplantae</taxon>
        <taxon>Streptophyta</taxon>
        <taxon>Embryophyta</taxon>
        <taxon>Tracheophyta</taxon>
        <taxon>Spermatophyta</taxon>
        <taxon>Magnoliopsida</taxon>
        <taxon>eudicotyledons</taxon>
        <taxon>Gunneridae</taxon>
        <taxon>Pentapetalae</taxon>
        <taxon>Caryophyllales</taxon>
        <taxon>Nepenthaceae</taxon>
        <taxon>Nepenthes</taxon>
    </lineage>
</organism>
<evidence type="ECO:0000259" key="1">
    <source>
        <dbReference type="Pfam" id="PF12552"/>
    </source>
</evidence>
<gene>
    <name evidence="3" type="ORF">Nepgr_033151</name>
</gene>
<proteinExistence type="predicted"/>
<accession>A0AAD3TJZ7</accession>
<evidence type="ECO:0000259" key="2">
    <source>
        <dbReference type="Pfam" id="PF14309"/>
    </source>
</evidence>
<evidence type="ECO:0000313" key="4">
    <source>
        <dbReference type="Proteomes" id="UP001279734"/>
    </source>
</evidence>
<dbReference type="PANTHER" id="PTHR47212">
    <property type="entry name" value="ADHESIN-LIKE PROTEIN, PUTATIVE (DUF3741)-RELATED"/>
    <property type="match status" value="1"/>
</dbReference>
<comment type="caution">
    <text evidence="3">The sequence shown here is derived from an EMBL/GenBank/DDBJ whole genome shotgun (WGS) entry which is preliminary data.</text>
</comment>
<dbReference type="InterPro" id="IPR025486">
    <property type="entry name" value="DUF4378"/>
</dbReference>
<dbReference type="PANTHER" id="PTHR47212:SF4">
    <property type="entry name" value="ADHESIN-LIKE PROTEIN, PUTATIVE (DUF3741)-RELATED"/>
    <property type="match status" value="1"/>
</dbReference>
<dbReference type="Pfam" id="PF12552">
    <property type="entry name" value="DUF3741"/>
    <property type="match status" value="1"/>
</dbReference>
<protein>
    <recommendedName>
        <fullName evidence="5">DUF4378 domain-containing protein</fullName>
    </recommendedName>
</protein>
<dbReference type="Pfam" id="PF14309">
    <property type="entry name" value="DUF4378"/>
    <property type="match status" value="1"/>
</dbReference>
<sequence>MVSTWIFDRCSKFVEFRVGYKDFLNQFPHSGSQNSRVLIQNIGKLKNWLPTMAKKSRRRASRYEKNQSSCMWGLISIFDFRHVRSSQKLLRDRKRGSKHIIGEKSKLDVLNNSSEIHEDIKGVEQSETTTDAGKMSVKELMDEEMTGDHDQKKLAEGLASEKPGHRKHKSTNSLDTSLMMEEFCCHTRQKNLHCFKHDRDIGHSMRSNKDYPITDQELEEATKVIVDHLTNEKSFVSEGRIKPSKEFVDALQILNSTKEVFMKNAEKLQDSWVEKDGKLKYFLEKDLGNAKQKSFFWRTLKGLERSLSKKNENSRDSNRTVVLNPAPINDHIESVSYNFSITEFRRRLKHAMRKDQSLSDIGGMPSSPSRDHFFIERIPKPFAIVKRQNKLGKPKDSKINFIPERPFIPDLTISDINIEAKKHLAEIVGSSDADVNFMSSGVAESLGRILSFPKYTSPINADSPRSVNMGQEGELCVNLGQDISNDRNCDDEFCKTFHSVEDQIHSEGTVDVEIIRSSDASSLLQKGLDISCEPCISCVGGHENFDDIQHCKNEQFSSLELDKLEEDEPSSTPMALPSDCSHTKEVDDLECIVDREEHPSPNSVLEPVFIEDDFSRSSSKSLPVAELIQPLQIQFEEQIHQSSVSAARYRTRMDSNKSILDFVKMVVQKSALTWDELLEVSLLSDSLLSDHILDPSLFDEVEFSQDQRLLFDLIDEVLSEACWHNFGSLLSFSKPSVQLKLKGKDVIAEIWEGIEWHLQLPRPHGLDEVLANDYLKSRIWMDSLSDTESFVIEMEEGILDDLMEDTIRKCINGG</sequence>
<dbReference type="Proteomes" id="UP001279734">
    <property type="component" value="Unassembled WGS sequence"/>
</dbReference>
<keyword evidence="4" id="KW-1185">Reference proteome</keyword>
<dbReference type="AlphaFoldDB" id="A0AAD3TJZ7"/>
<dbReference type="InterPro" id="IPR022212">
    <property type="entry name" value="DUF3741"/>
</dbReference>
<name>A0AAD3TJZ7_NEPGR</name>
<reference evidence="3" key="1">
    <citation type="submission" date="2023-05" db="EMBL/GenBank/DDBJ databases">
        <title>Nepenthes gracilis genome sequencing.</title>
        <authorList>
            <person name="Fukushima K."/>
        </authorList>
    </citation>
    <scope>NUCLEOTIDE SEQUENCE</scope>
    <source>
        <strain evidence="3">SING2019-196</strain>
    </source>
</reference>
<feature type="domain" description="DUF3741" evidence="1">
    <location>
        <begin position="229"/>
        <end position="263"/>
    </location>
</feature>
<feature type="domain" description="DUF4378" evidence="2">
    <location>
        <begin position="661"/>
        <end position="805"/>
    </location>
</feature>
<evidence type="ECO:0000313" key="3">
    <source>
        <dbReference type="EMBL" id="GMH31308.1"/>
    </source>
</evidence>